<organism evidence="1 2">
    <name type="scientific">Suillus luteus UH-Slu-Lm8-n1</name>
    <dbReference type="NCBI Taxonomy" id="930992"/>
    <lineage>
        <taxon>Eukaryota</taxon>
        <taxon>Fungi</taxon>
        <taxon>Dikarya</taxon>
        <taxon>Basidiomycota</taxon>
        <taxon>Agaricomycotina</taxon>
        <taxon>Agaricomycetes</taxon>
        <taxon>Agaricomycetidae</taxon>
        <taxon>Boletales</taxon>
        <taxon>Suillineae</taxon>
        <taxon>Suillaceae</taxon>
        <taxon>Suillus</taxon>
    </lineage>
</organism>
<reference evidence="1 2" key="1">
    <citation type="submission" date="2014-04" db="EMBL/GenBank/DDBJ databases">
        <authorList>
            <consortium name="DOE Joint Genome Institute"/>
            <person name="Kuo A."/>
            <person name="Ruytinx J."/>
            <person name="Rineau F."/>
            <person name="Colpaert J."/>
            <person name="Kohler A."/>
            <person name="Nagy L.G."/>
            <person name="Floudas D."/>
            <person name="Copeland A."/>
            <person name="Barry K.W."/>
            <person name="Cichocki N."/>
            <person name="Veneault-Fourrey C."/>
            <person name="LaButti K."/>
            <person name="Lindquist E.A."/>
            <person name="Lipzen A."/>
            <person name="Lundell T."/>
            <person name="Morin E."/>
            <person name="Murat C."/>
            <person name="Sun H."/>
            <person name="Tunlid A."/>
            <person name="Henrissat B."/>
            <person name="Grigoriev I.V."/>
            <person name="Hibbett D.S."/>
            <person name="Martin F."/>
            <person name="Nordberg H.P."/>
            <person name="Cantor M.N."/>
            <person name="Hua S.X."/>
        </authorList>
    </citation>
    <scope>NUCLEOTIDE SEQUENCE [LARGE SCALE GENOMIC DNA]</scope>
    <source>
        <strain evidence="1 2">UH-Slu-Lm8-n1</strain>
    </source>
</reference>
<sequence length="57" mass="6394">FNHINTQGVWVICIIAWYIDDGLTGSNNCAFLDQTKHQIMEHFGITDLGAVTKCLNI</sequence>
<protein>
    <submittedName>
        <fullName evidence="1">Unplaced genomic scaffold CY34scaffold_538, whole genome shotgun sequence</fullName>
    </submittedName>
</protein>
<proteinExistence type="predicted"/>
<dbReference type="Proteomes" id="UP000054485">
    <property type="component" value="Unassembled WGS sequence"/>
</dbReference>
<accession>A0A0C9ZC23</accession>
<dbReference type="EMBL" id="KN835669">
    <property type="protein sequence ID" value="KIK35055.1"/>
    <property type="molecule type" value="Genomic_DNA"/>
</dbReference>
<dbReference type="HOGENOM" id="CLU_176477_0_0_1"/>
<dbReference type="OrthoDB" id="2671057at2759"/>
<feature type="non-terminal residue" evidence="1">
    <location>
        <position position="1"/>
    </location>
</feature>
<evidence type="ECO:0000313" key="1">
    <source>
        <dbReference type="EMBL" id="KIK35055.1"/>
    </source>
</evidence>
<gene>
    <name evidence="1" type="ORF">CY34DRAFT_96817</name>
</gene>
<evidence type="ECO:0000313" key="2">
    <source>
        <dbReference type="Proteomes" id="UP000054485"/>
    </source>
</evidence>
<reference evidence="2" key="2">
    <citation type="submission" date="2015-01" db="EMBL/GenBank/DDBJ databases">
        <title>Evolutionary Origins and Diversification of the Mycorrhizal Mutualists.</title>
        <authorList>
            <consortium name="DOE Joint Genome Institute"/>
            <consortium name="Mycorrhizal Genomics Consortium"/>
            <person name="Kohler A."/>
            <person name="Kuo A."/>
            <person name="Nagy L.G."/>
            <person name="Floudas D."/>
            <person name="Copeland A."/>
            <person name="Barry K.W."/>
            <person name="Cichocki N."/>
            <person name="Veneault-Fourrey C."/>
            <person name="LaButti K."/>
            <person name="Lindquist E.A."/>
            <person name="Lipzen A."/>
            <person name="Lundell T."/>
            <person name="Morin E."/>
            <person name="Murat C."/>
            <person name="Riley R."/>
            <person name="Ohm R."/>
            <person name="Sun H."/>
            <person name="Tunlid A."/>
            <person name="Henrissat B."/>
            <person name="Grigoriev I.V."/>
            <person name="Hibbett D.S."/>
            <person name="Martin F."/>
        </authorList>
    </citation>
    <scope>NUCLEOTIDE SEQUENCE [LARGE SCALE GENOMIC DNA]</scope>
    <source>
        <strain evidence="2">UH-Slu-Lm8-n1</strain>
    </source>
</reference>
<dbReference type="AlphaFoldDB" id="A0A0C9ZC23"/>
<keyword evidence="2" id="KW-1185">Reference proteome</keyword>
<dbReference type="STRING" id="930992.A0A0C9ZC23"/>
<dbReference type="InParanoid" id="A0A0C9ZC23"/>
<name>A0A0C9ZC23_9AGAM</name>